<proteinExistence type="predicted"/>
<keyword evidence="1" id="KW-0732">Signal</keyword>
<gene>
    <name evidence="2" type="ORF">SAMN04488023_101108</name>
</gene>
<feature type="chain" id="PRO_5011726603" evidence="1">
    <location>
        <begin position="18"/>
        <end position="72"/>
    </location>
</feature>
<dbReference type="OrthoDB" id="672063at2"/>
<keyword evidence="3" id="KW-1185">Reference proteome</keyword>
<evidence type="ECO:0000313" key="3">
    <source>
        <dbReference type="Proteomes" id="UP000199572"/>
    </source>
</evidence>
<dbReference type="RefSeq" id="WP_090879725.1">
    <property type="nucleotide sequence ID" value="NZ_FOGG01000001.1"/>
</dbReference>
<sequence>MRFLTALLLLYATTINAQNGFKFDQRMLDCENKWIVASTDSSYAYGFVYLDNSAGLTLSVEGSLPWMMINLL</sequence>
<dbReference type="STRING" id="390241.SAMN04488023_101108"/>
<reference evidence="2 3" key="1">
    <citation type="submission" date="2016-10" db="EMBL/GenBank/DDBJ databases">
        <authorList>
            <person name="de Groot N.N."/>
        </authorList>
    </citation>
    <scope>NUCLEOTIDE SEQUENCE [LARGE SCALE GENOMIC DNA]</scope>
    <source>
        <strain evidence="2 3">DSM 18610</strain>
    </source>
</reference>
<dbReference type="AlphaFoldDB" id="A0A1H9IV31"/>
<accession>A0A1H9IV31</accession>
<protein>
    <submittedName>
        <fullName evidence="2">Uncharacterized protein</fullName>
    </submittedName>
</protein>
<name>A0A1H9IV31_9SPHI</name>
<organism evidence="2 3">
    <name type="scientific">Pedobacter rhizosphaerae</name>
    <dbReference type="NCBI Taxonomy" id="390241"/>
    <lineage>
        <taxon>Bacteria</taxon>
        <taxon>Pseudomonadati</taxon>
        <taxon>Bacteroidota</taxon>
        <taxon>Sphingobacteriia</taxon>
        <taxon>Sphingobacteriales</taxon>
        <taxon>Sphingobacteriaceae</taxon>
        <taxon>Pedobacter</taxon>
    </lineage>
</organism>
<dbReference type="Proteomes" id="UP000199572">
    <property type="component" value="Unassembled WGS sequence"/>
</dbReference>
<evidence type="ECO:0000313" key="2">
    <source>
        <dbReference type="EMBL" id="SEQ78641.1"/>
    </source>
</evidence>
<evidence type="ECO:0000256" key="1">
    <source>
        <dbReference type="SAM" id="SignalP"/>
    </source>
</evidence>
<feature type="signal peptide" evidence="1">
    <location>
        <begin position="1"/>
        <end position="17"/>
    </location>
</feature>
<dbReference type="EMBL" id="FOGG01000001">
    <property type="protein sequence ID" value="SEQ78641.1"/>
    <property type="molecule type" value="Genomic_DNA"/>
</dbReference>